<dbReference type="PROSITE" id="PS50994">
    <property type="entry name" value="INTEGRASE"/>
    <property type="match status" value="1"/>
</dbReference>
<dbReference type="GO" id="GO:0003676">
    <property type="term" value="F:nucleic acid binding"/>
    <property type="evidence" value="ECO:0007669"/>
    <property type="project" value="InterPro"/>
</dbReference>
<dbReference type="InterPro" id="IPR005312">
    <property type="entry name" value="DUF1759"/>
</dbReference>
<dbReference type="Gene3D" id="3.30.420.10">
    <property type="entry name" value="Ribonuclease H-like superfamily/Ribonuclease H"/>
    <property type="match status" value="1"/>
</dbReference>
<proteinExistence type="predicted"/>
<feature type="domain" description="Integrase catalytic" evidence="2">
    <location>
        <begin position="537"/>
        <end position="733"/>
    </location>
</feature>
<dbReference type="PANTHER" id="PTHR47331">
    <property type="entry name" value="PHD-TYPE DOMAIN-CONTAINING PROTEIN"/>
    <property type="match status" value="1"/>
</dbReference>
<dbReference type="InterPro" id="IPR012337">
    <property type="entry name" value="RNaseH-like_sf"/>
</dbReference>
<evidence type="ECO:0000256" key="1">
    <source>
        <dbReference type="SAM" id="MobiDB-lite"/>
    </source>
</evidence>
<reference evidence="3" key="2">
    <citation type="journal article" date="2023" name="Science">
        <title>Genomic signatures of disease resistance in endangered staghorn corals.</title>
        <authorList>
            <person name="Vollmer S.V."/>
            <person name="Selwyn J.D."/>
            <person name="Despard B.A."/>
            <person name="Roesel C.L."/>
        </authorList>
    </citation>
    <scope>NUCLEOTIDE SEQUENCE</scope>
    <source>
        <strain evidence="3">K2</strain>
    </source>
</reference>
<dbReference type="Pfam" id="PF17921">
    <property type="entry name" value="Integrase_H2C2"/>
    <property type="match status" value="1"/>
</dbReference>
<reference evidence="3" key="1">
    <citation type="journal article" date="2023" name="G3 (Bethesda)">
        <title>Whole genome assembly and annotation of the endangered Caribbean coral Acropora cervicornis.</title>
        <authorList>
            <person name="Selwyn J.D."/>
            <person name="Vollmer S.V."/>
        </authorList>
    </citation>
    <scope>NUCLEOTIDE SEQUENCE</scope>
    <source>
        <strain evidence="3">K2</strain>
    </source>
</reference>
<sequence>MIATEQAFLVPQNLDEAETLVNKLTIEDLRAFCFTFGLSQDGTKATNRKLNFLEKNAKGVCDELEKLLHAEAALTRIESQLKRLSKYETDCLHSVEEILANVEEDSLIEETLKDWGEFHSGILRISGRAEEFIAQSRAKYSSSEYSENITGVKLPLLQLPKFSGNVLEWSAFYDAFLASVDSHKRLSNVQKFTHLRSCLNGRAYKCIEGYAVTNDNYPKALQDLRGRFGRKRLLVNELVKSILNLDVPVKTDGKSLRHLYDTLRNRMRSLESLGLKPDNNPSLSMVLLPIFDTKLPRELKEKWEFELTKYEDDKEINIKKFFRFLEGHVLSKEAHYDMKSSSPKPRKRFGRETGSRIPDNEDNKIRNLAAFDKDNRWLRLHGQPKEGKLSAQEIKESEFVWLRNRRRIAFLPEIGELCNKKQVSERSCIVKLDPQFDETKRLLVVGGRLQFAQIPEEEKHQIIIPHNDPVIEKLIMHVHLKASHAGPETTLAVLRQRFWLTQGRREVKRVLRKCLTCKHWRTQPVQQKMAPLPAERLQIAPPFTNIGLDFTGPLYLKVKEGSKTSTSKAYVCIFICEDSRAVHLELLISMTTEDFLQAFRRMANRRGMAEVIHSDNQTTFHKAAKVFKASTQRMKLAKIDPSVVENKLADQGVKWKFITERASHRGGQWERVCRQLKEPLRKVLGRAFLTYTEMMTVLTDIEAMINSRPLTYIGDDIRDGRIITPALLAIGRDLERLPDNPPKKADVSLSERYRYQQRLQNHFWSRWLREYLPGLTVRQKWTREEIPLKENDVVLISEDNLPRGKWRIGKVIQTYPGKDDRVRTVKLQTKKGIINRPVQKLHLLEEHKQRVTSENRHEDQADNQFPEVRRVGNDCSSFVGEDVQARVQLTYPYKSRFGRVIRPPKRL</sequence>
<dbReference type="EMBL" id="JARQWQ010000028">
    <property type="protein sequence ID" value="KAK2562665.1"/>
    <property type="molecule type" value="Genomic_DNA"/>
</dbReference>
<name>A0AAD9QJZ1_ACRCE</name>
<evidence type="ECO:0000259" key="2">
    <source>
        <dbReference type="PROSITE" id="PS50994"/>
    </source>
</evidence>
<dbReference type="InterPro" id="IPR040676">
    <property type="entry name" value="DUF5641"/>
</dbReference>
<feature type="region of interest" description="Disordered" evidence="1">
    <location>
        <begin position="336"/>
        <end position="361"/>
    </location>
</feature>
<feature type="compositionally biased region" description="Basic and acidic residues" evidence="1">
    <location>
        <begin position="350"/>
        <end position="361"/>
    </location>
</feature>
<dbReference type="SUPFAM" id="SSF53098">
    <property type="entry name" value="Ribonuclease H-like"/>
    <property type="match status" value="1"/>
</dbReference>
<keyword evidence="4" id="KW-1185">Reference proteome</keyword>
<dbReference type="Pfam" id="PF18701">
    <property type="entry name" value="DUF5641"/>
    <property type="match status" value="1"/>
</dbReference>
<gene>
    <name evidence="3" type="ORF">P5673_014359</name>
</gene>
<dbReference type="InterPro" id="IPR036397">
    <property type="entry name" value="RNaseH_sf"/>
</dbReference>
<dbReference type="AlphaFoldDB" id="A0AAD9QJZ1"/>
<evidence type="ECO:0000313" key="4">
    <source>
        <dbReference type="Proteomes" id="UP001249851"/>
    </source>
</evidence>
<comment type="caution">
    <text evidence="3">The sequence shown here is derived from an EMBL/GenBank/DDBJ whole genome shotgun (WGS) entry which is preliminary data.</text>
</comment>
<dbReference type="Gene3D" id="1.10.340.70">
    <property type="match status" value="1"/>
</dbReference>
<dbReference type="Proteomes" id="UP001249851">
    <property type="component" value="Unassembled WGS sequence"/>
</dbReference>
<accession>A0AAD9QJZ1</accession>
<dbReference type="GO" id="GO:0015074">
    <property type="term" value="P:DNA integration"/>
    <property type="evidence" value="ECO:0007669"/>
    <property type="project" value="InterPro"/>
</dbReference>
<dbReference type="InterPro" id="IPR041588">
    <property type="entry name" value="Integrase_H2C2"/>
</dbReference>
<evidence type="ECO:0000313" key="3">
    <source>
        <dbReference type="EMBL" id="KAK2562665.1"/>
    </source>
</evidence>
<dbReference type="InterPro" id="IPR001584">
    <property type="entry name" value="Integrase_cat-core"/>
</dbReference>
<organism evidence="3 4">
    <name type="scientific">Acropora cervicornis</name>
    <name type="common">Staghorn coral</name>
    <dbReference type="NCBI Taxonomy" id="6130"/>
    <lineage>
        <taxon>Eukaryota</taxon>
        <taxon>Metazoa</taxon>
        <taxon>Cnidaria</taxon>
        <taxon>Anthozoa</taxon>
        <taxon>Hexacorallia</taxon>
        <taxon>Scleractinia</taxon>
        <taxon>Astrocoeniina</taxon>
        <taxon>Acroporidae</taxon>
        <taxon>Acropora</taxon>
    </lineage>
</organism>
<dbReference type="Pfam" id="PF03564">
    <property type="entry name" value="DUF1759"/>
    <property type="match status" value="1"/>
</dbReference>
<protein>
    <recommendedName>
        <fullName evidence="2">Integrase catalytic domain-containing protein</fullName>
    </recommendedName>
</protein>